<reference evidence="1 2" key="1">
    <citation type="journal article" date="2009" name="Proc. Natl. Acad. Sci. U.S.A.">
        <title>Eukaryote-to-eukaryote gene transfer events revealed by the genome sequence of the wine yeast Saccharomyces cerevisiae EC1118.</title>
        <authorList>
            <person name="Novo M."/>
            <person name="Bigey F."/>
            <person name="Beyne E."/>
            <person name="Galeote V."/>
            <person name="Gavory F."/>
            <person name="Mallet S."/>
            <person name="Cambot B."/>
            <person name="Legras J.L."/>
            <person name="Wincker P."/>
            <person name="Casaregola S."/>
            <person name="Dequin S."/>
        </authorList>
    </citation>
    <scope>NUCLEOTIDE SEQUENCE [LARGE SCALE GENOMIC DNA]</scope>
    <source>
        <strain evidence="2">Lalvin EC1118 / Prise de mousse</strain>
    </source>
</reference>
<protein>
    <submittedName>
        <fullName evidence="1">EC1118_1I12_0760p</fullName>
    </submittedName>
</protein>
<evidence type="ECO:0000313" key="2">
    <source>
        <dbReference type="Proteomes" id="UP000000286"/>
    </source>
</evidence>
<dbReference type="HOGENOM" id="CLU_3191584_0_0_1"/>
<organism evidence="1 2">
    <name type="scientific">Saccharomyces cerevisiae (strain Lalvin EC1118 / Prise de mousse)</name>
    <name type="common">Baker's yeast</name>
    <dbReference type="NCBI Taxonomy" id="643680"/>
    <lineage>
        <taxon>Eukaryota</taxon>
        <taxon>Fungi</taxon>
        <taxon>Dikarya</taxon>
        <taxon>Ascomycota</taxon>
        <taxon>Saccharomycotina</taxon>
        <taxon>Saccharomycetes</taxon>
        <taxon>Saccharomycetales</taxon>
        <taxon>Saccharomycetaceae</taxon>
        <taxon>Saccharomyces</taxon>
    </lineage>
</organism>
<sequence length="46" mass="5935">MKTWMYSYLFDCPILVLPWTPHNYYLYHRFHHFLPLCYWHYSADTY</sequence>
<evidence type="ECO:0000313" key="1">
    <source>
        <dbReference type="EMBL" id="CAY80404.1"/>
    </source>
</evidence>
<gene>
    <name evidence="1" type="ORF">EC1118_1I12_0760g</name>
</gene>
<dbReference type="EMBL" id="FN393074">
    <property type="protein sequence ID" value="CAY80404.1"/>
    <property type="molecule type" value="Genomic_DNA"/>
</dbReference>
<dbReference type="AlphaFoldDB" id="C8ZAE1"/>
<proteinExistence type="predicted"/>
<dbReference type="Proteomes" id="UP000000286">
    <property type="component" value="Chromosome IX"/>
</dbReference>
<name>C8ZAE1_YEAS8</name>
<accession>C8ZAE1</accession>